<reference evidence="2 3" key="1">
    <citation type="submission" date="2024-11" db="EMBL/GenBank/DDBJ databases">
        <title>A near-complete genome assembly of Cinchona calisaya.</title>
        <authorList>
            <person name="Lian D.C."/>
            <person name="Zhao X.W."/>
            <person name="Wei L."/>
        </authorList>
    </citation>
    <scope>NUCLEOTIDE SEQUENCE [LARGE SCALE GENOMIC DNA]</scope>
    <source>
        <tissue evidence="2">Nenye</tissue>
    </source>
</reference>
<dbReference type="EMBL" id="JBJUIK010000015">
    <property type="protein sequence ID" value="KAL3503083.1"/>
    <property type="molecule type" value="Genomic_DNA"/>
</dbReference>
<evidence type="ECO:0000313" key="2">
    <source>
        <dbReference type="EMBL" id="KAL3503083.1"/>
    </source>
</evidence>
<evidence type="ECO:0000313" key="3">
    <source>
        <dbReference type="Proteomes" id="UP001630127"/>
    </source>
</evidence>
<feature type="region of interest" description="Disordered" evidence="1">
    <location>
        <begin position="1"/>
        <end position="34"/>
    </location>
</feature>
<dbReference type="Proteomes" id="UP001630127">
    <property type="component" value="Unassembled WGS sequence"/>
</dbReference>
<protein>
    <submittedName>
        <fullName evidence="2">Uncharacterized protein</fullName>
    </submittedName>
</protein>
<organism evidence="2 3">
    <name type="scientific">Cinchona calisaya</name>
    <dbReference type="NCBI Taxonomy" id="153742"/>
    <lineage>
        <taxon>Eukaryota</taxon>
        <taxon>Viridiplantae</taxon>
        <taxon>Streptophyta</taxon>
        <taxon>Embryophyta</taxon>
        <taxon>Tracheophyta</taxon>
        <taxon>Spermatophyta</taxon>
        <taxon>Magnoliopsida</taxon>
        <taxon>eudicotyledons</taxon>
        <taxon>Gunneridae</taxon>
        <taxon>Pentapetalae</taxon>
        <taxon>asterids</taxon>
        <taxon>lamiids</taxon>
        <taxon>Gentianales</taxon>
        <taxon>Rubiaceae</taxon>
        <taxon>Cinchonoideae</taxon>
        <taxon>Cinchoneae</taxon>
        <taxon>Cinchona</taxon>
    </lineage>
</organism>
<comment type="caution">
    <text evidence="2">The sequence shown here is derived from an EMBL/GenBank/DDBJ whole genome shotgun (WGS) entry which is preliminary data.</text>
</comment>
<dbReference type="AlphaFoldDB" id="A0ABD2Y6G2"/>
<evidence type="ECO:0000256" key="1">
    <source>
        <dbReference type="SAM" id="MobiDB-lite"/>
    </source>
</evidence>
<name>A0ABD2Y6G2_9GENT</name>
<keyword evidence="3" id="KW-1185">Reference proteome</keyword>
<gene>
    <name evidence="2" type="ORF">ACH5RR_037532</name>
</gene>
<accession>A0ABD2Y6G2</accession>
<sequence length="103" mass="11163">MSSKSQAASLQRERKDRASGEGAQTAFGANVEDRANRASAQTAFEVNVEMEVEESMNLEESFGTNPESLEDGEINILPAQQRSKSKVSCPSKSCGTKRKFTSS</sequence>
<feature type="region of interest" description="Disordered" evidence="1">
    <location>
        <begin position="78"/>
        <end position="103"/>
    </location>
</feature>
<proteinExistence type="predicted"/>